<sequence length="338" mass="37776">MKSSNFPLFDERRRIGLGAARLGYNRAVLLVLVWISGLHVLGSDGLKDVQLQGPNYVRRGENLKLRCNYDTESESLYALKWYRESEEFYRYIPKEVPAQQVFPLSGIVVDMNSSDDHNVILQNASRLTGGKFKCVVSAEGSFQTKLDAKNISTVAVGYDAPKLFLSKLSYHPGEIGEANCTLEKTFPPANISWLINDKQVAVRQFLTRTTEDPSDATLTSTFSTLIFNVSNSYSPMFIKCIGELYDLYMETTVIKIQPRAPSYSSFGGVPDPLRGASNSTDSRGKLVGVERKPSVNSSAQCSTLPPPLTSGQTSWWWWVATHSFFFFWDSDLDCSHLS</sequence>
<dbReference type="AlphaFoldDB" id="A0A226EJ84"/>
<keyword evidence="4" id="KW-1185">Reference proteome</keyword>
<dbReference type="PANTHER" id="PTHR21261">
    <property type="entry name" value="BEAT PROTEIN"/>
    <property type="match status" value="1"/>
</dbReference>
<dbReference type="OMA" id="EIGEANC"/>
<accession>A0A226EJ84</accession>
<dbReference type="STRING" id="158441.A0A226EJ84"/>
<organism evidence="3 4">
    <name type="scientific">Folsomia candida</name>
    <name type="common">Springtail</name>
    <dbReference type="NCBI Taxonomy" id="158441"/>
    <lineage>
        <taxon>Eukaryota</taxon>
        <taxon>Metazoa</taxon>
        <taxon>Ecdysozoa</taxon>
        <taxon>Arthropoda</taxon>
        <taxon>Hexapoda</taxon>
        <taxon>Collembola</taxon>
        <taxon>Entomobryomorpha</taxon>
        <taxon>Isotomoidea</taxon>
        <taxon>Isotomidae</taxon>
        <taxon>Proisotominae</taxon>
        <taxon>Folsomia</taxon>
    </lineage>
</organism>
<dbReference type="InterPro" id="IPR007110">
    <property type="entry name" value="Ig-like_dom"/>
</dbReference>
<dbReference type="InterPro" id="IPR036179">
    <property type="entry name" value="Ig-like_dom_sf"/>
</dbReference>
<evidence type="ECO:0000313" key="4">
    <source>
        <dbReference type="Proteomes" id="UP000198287"/>
    </source>
</evidence>
<evidence type="ECO:0000313" key="3">
    <source>
        <dbReference type="EMBL" id="OXA56606.1"/>
    </source>
</evidence>
<comment type="caution">
    <text evidence="3">The sequence shown here is derived from an EMBL/GenBank/DDBJ whole genome shotgun (WGS) entry which is preliminary data.</text>
</comment>
<evidence type="ECO:0000259" key="2">
    <source>
        <dbReference type="PROSITE" id="PS50835"/>
    </source>
</evidence>
<keyword evidence="1" id="KW-1015">Disulfide bond</keyword>
<reference evidence="3 4" key="1">
    <citation type="submission" date="2015-12" db="EMBL/GenBank/DDBJ databases">
        <title>The genome of Folsomia candida.</title>
        <authorList>
            <person name="Faddeeva A."/>
            <person name="Derks M.F."/>
            <person name="Anvar Y."/>
            <person name="Smit S."/>
            <person name="Van Straalen N."/>
            <person name="Roelofs D."/>
        </authorList>
    </citation>
    <scope>NUCLEOTIDE SEQUENCE [LARGE SCALE GENOMIC DNA]</scope>
    <source>
        <strain evidence="3 4">VU population</strain>
        <tissue evidence="3">Whole body</tissue>
    </source>
</reference>
<dbReference type="Pfam" id="PF08205">
    <property type="entry name" value="C2-set_2"/>
    <property type="match status" value="1"/>
</dbReference>
<feature type="domain" description="Ig-like" evidence="2">
    <location>
        <begin position="161"/>
        <end position="240"/>
    </location>
</feature>
<gene>
    <name evidence="3" type="ORF">Fcan01_09811</name>
</gene>
<dbReference type="EMBL" id="LNIX01000004">
    <property type="protein sequence ID" value="OXA56606.1"/>
    <property type="molecule type" value="Genomic_DNA"/>
</dbReference>
<dbReference type="PANTHER" id="PTHR21261:SF15">
    <property type="entry name" value="BEATEN PATH IIIA, ISOFORM D-RELATED"/>
    <property type="match status" value="1"/>
</dbReference>
<protein>
    <submittedName>
        <fullName evidence="3">T-lymphocyte activation antigen CD80</fullName>
    </submittedName>
</protein>
<dbReference type="Gene3D" id="2.60.40.10">
    <property type="entry name" value="Immunoglobulins"/>
    <property type="match status" value="2"/>
</dbReference>
<feature type="domain" description="Ig-like" evidence="2">
    <location>
        <begin position="57"/>
        <end position="152"/>
    </location>
</feature>
<name>A0A226EJ84_FOLCA</name>
<evidence type="ECO:0000256" key="1">
    <source>
        <dbReference type="ARBA" id="ARBA00023157"/>
    </source>
</evidence>
<dbReference type="InterPro" id="IPR013162">
    <property type="entry name" value="CD80_C2-set"/>
</dbReference>
<dbReference type="InterPro" id="IPR013783">
    <property type="entry name" value="Ig-like_fold"/>
</dbReference>
<dbReference type="OrthoDB" id="6343941at2759"/>
<dbReference type="Proteomes" id="UP000198287">
    <property type="component" value="Unassembled WGS sequence"/>
</dbReference>
<proteinExistence type="predicted"/>
<dbReference type="PROSITE" id="PS50835">
    <property type="entry name" value="IG_LIKE"/>
    <property type="match status" value="2"/>
</dbReference>
<dbReference type="SUPFAM" id="SSF48726">
    <property type="entry name" value="Immunoglobulin"/>
    <property type="match status" value="2"/>
</dbReference>